<dbReference type="Proteomes" id="UP000007879">
    <property type="component" value="Unassembled WGS sequence"/>
</dbReference>
<name>A0A1X7UCB0_AMPQE</name>
<feature type="compositionally biased region" description="Pro residues" evidence="1">
    <location>
        <begin position="75"/>
        <end position="85"/>
    </location>
</feature>
<sequence length="752" mass="83589">MDRKGSLDSATASGKTIILKRPRSSSRSRSASPSHISSKEKPIQSQALVESSESLSTLQVPERHTPQPTERSVTPPSPSVSPQLPPLYEQPLPLVIVPSVDEPPPEQEPPPQKPSTSPSPPTGSPSSRSPSQRVSSPSPSPGPSPPPHYEPRSPQSSEPFSYVKPVSSSPPRGPSPPIEKEHDSEMTPLVGDNQATSVQETSSFERMAPSVRKRATKTLKFIVKHIEVARKGYDSIDAQEQKSAGKRIIRGITDPQKSIIKYPGKLEAPPMSKSLKESSEMGSLMSRKFLLPGMPKVIGDIWVFIELFITLFQLFFSLVNTQYASNRLFNGIYIVLASTNTVLACIDTFLYFYELETCKFCYRKCTRRGKEDEDEDDDDEISKVNLCCFCPCFQTPGKWAKKFNEWFELARTILGELLIYPLVVLDLFELLGGGTFHPTNSQARVSFTLFLIGSFYLVLSVYIGRTLMSVATIRSIRGLSSLTKNDSSYTRVVVRFLFHVIGQVFVHLMCVVSVGIKIWQEDSDVNGGTYVATPFLWAVIIGGWSLPFMGVVSYFVINYYWLQSFSIGLFIDMIGLLEEPGFAEIAFQGKNTVAEDANEKAQKLLQDLNYSEVKTEAKQREEATSIVAKIVYPLKVPIFLCYAILYDVMVGGFVASLLLDYDKDNNVVLIELTSGTGIATLITIALVLLSNIHSIFVINLWMIIILFALLVAMICSPILIILGIVTLIRRYNRKKSQDPDSTDIEQYPLTSK</sequence>
<feature type="transmembrane region" description="Helical" evidence="2">
    <location>
        <begin position="695"/>
        <end position="728"/>
    </location>
</feature>
<accession>A0A1X7UCB0</accession>
<evidence type="ECO:0000256" key="2">
    <source>
        <dbReference type="SAM" id="Phobius"/>
    </source>
</evidence>
<protein>
    <recommendedName>
        <fullName evidence="5">Transmembrane protein</fullName>
    </recommendedName>
</protein>
<evidence type="ECO:0008006" key="5">
    <source>
        <dbReference type="Google" id="ProtNLM"/>
    </source>
</evidence>
<dbReference type="OMA" id="YELETCK"/>
<feature type="compositionally biased region" description="Low complexity" evidence="1">
    <location>
        <begin position="124"/>
        <end position="137"/>
    </location>
</feature>
<evidence type="ECO:0000313" key="4">
    <source>
        <dbReference type="Proteomes" id="UP000007879"/>
    </source>
</evidence>
<evidence type="ECO:0000313" key="3">
    <source>
        <dbReference type="EnsemblMetazoa" id="Aqu2.1.25125_001"/>
    </source>
</evidence>
<dbReference type="EnsemblMetazoa" id="XM_019999582.1">
    <property type="protein sequence ID" value="XP_019855141.1"/>
    <property type="gene ID" value="LOC109584020"/>
</dbReference>
<feature type="compositionally biased region" description="Pro residues" evidence="1">
    <location>
        <begin position="106"/>
        <end position="123"/>
    </location>
</feature>
<dbReference type="InParanoid" id="A0A1X7UCB0"/>
<evidence type="ECO:0000256" key="1">
    <source>
        <dbReference type="SAM" id="MobiDB-lite"/>
    </source>
</evidence>
<keyword evidence="2" id="KW-0472">Membrane</keyword>
<feature type="transmembrane region" description="Helical" evidence="2">
    <location>
        <begin position="297"/>
        <end position="319"/>
    </location>
</feature>
<dbReference type="KEGG" id="aqu:109584020"/>
<feature type="compositionally biased region" description="Pro residues" evidence="1">
    <location>
        <begin position="138"/>
        <end position="148"/>
    </location>
</feature>
<reference evidence="4" key="1">
    <citation type="journal article" date="2010" name="Nature">
        <title>The Amphimedon queenslandica genome and the evolution of animal complexity.</title>
        <authorList>
            <person name="Srivastava M."/>
            <person name="Simakov O."/>
            <person name="Chapman J."/>
            <person name="Fahey B."/>
            <person name="Gauthier M.E."/>
            <person name="Mitros T."/>
            <person name="Richards G.S."/>
            <person name="Conaco C."/>
            <person name="Dacre M."/>
            <person name="Hellsten U."/>
            <person name="Larroux C."/>
            <person name="Putnam N.H."/>
            <person name="Stanke M."/>
            <person name="Adamska M."/>
            <person name="Darling A."/>
            <person name="Degnan S.M."/>
            <person name="Oakley T.H."/>
            <person name="Plachetzki D.C."/>
            <person name="Zhai Y."/>
            <person name="Adamski M."/>
            <person name="Calcino A."/>
            <person name="Cummins S.F."/>
            <person name="Goodstein D.M."/>
            <person name="Harris C."/>
            <person name="Jackson D.J."/>
            <person name="Leys S.P."/>
            <person name="Shu S."/>
            <person name="Woodcroft B.J."/>
            <person name="Vervoort M."/>
            <person name="Kosik K.S."/>
            <person name="Manning G."/>
            <person name="Degnan B.M."/>
            <person name="Rokhsar D.S."/>
        </authorList>
    </citation>
    <scope>NUCLEOTIDE SEQUENCE [LARGE SCALE GENOMIC DNA]</scope>
</reference>
<dbReference type="STRING" id="400682.A0A1X7UCB0"/>
<feature type="compositionally biased region" description="Low complexity" evidence="1">
    <location>
        <begin position="86"/>
        <end position="100"/>
    </location>
</feature>
<feature type="region of interest" description="Disordered" evidence="1">
    <location>
        <begin position="1"/>
        <end position="189"/>
    </location>
</feature>
<organism evidence="3">
    <name type="scientific">Amphimedon queenslandica</name>
    <name type="common">Sponge</name>
    <dbReference type="NCBI Taxonomy" id="400682"/>
    <lineage>
        <taxon>Eukaryota</taxon>
        <taxon>Metazoa</taxon>
        <taxon>Porifera</taxon>
        <taxon>Demospongiae</taxon>
        <taxon>Heteroscleromorpha</taxon>
        <taxon>Haplosclerida</taxon>
        <taxon>Niphatidae</taxon>
        <taxon>Amphimedon</taxon>
    </lineage>
</organism>
<feature type="compositionally biased region" description="Low complexity" evidence="1">
    <location>
        <begin position="27"/>
        <end position="36"/>
    </location>
</feature>
<dbReference type="EnsemblMetazoa" id="Aqu2.1.25125_001">
    <property type="protein sequence ID" value="Aqu2.1.25125_001"/>
    <property type="gene ID" value="Aqu2.1.25125"/>
</dbReference>
<keyword evidence="4" id="KW-1185">Reference proteome</keyword>
<feature type="transmembrane region" description="Helical" evidence="2">
    <location>
        <begin position="531"/>
        <end position="552"/>
    </location>
</feature>
<feature type="transmembrane region" description="Helical" evidence="2">
    <location>
        <begin position="448"/>
        <end position="471"/>
    </location>
</feature>
<keyword evidence="2" id="KW-0812">Transmembrane</keyword>
<keyword evidence="2" id="KW-1133">Transmembrane helix</keyword>
<feature type="transmembrane region" description="Helical" evidence="2">
    <location>
        <begin position="409"/>
        <end position="428"/>
    </location>
</feature>
<reference evidence="3" key="2">
    <citation type="submission" date="2017-05" db="UniProtKB">
        <authorList>
            <consortium name="EnsemblMetazoa"/>
        </authorList>
    </citation>
    <scope>IDENTIFICATION</scope>
</reference>
<feature type="transmembrane region" description="Helical" evidence="2">
    <location>
        <begin position="636"/>
        <end position="659"/>
    </location>
</feature>
<dbReference type="AlphaFoldDB" id="A0A1X7UCB0"/>
<proteinExistence type="predicted"/>
<feature type="transmembrane region" description="Helical" evidence="2">
    <location>
        <begin position="492"/>
        <end position="519"/>
    </location>
</feature>
<feature type="transmembrane region" description="Helical" evidence="2">
    <location>
        <begin position="331"/>
        <end position="353"/>
    </location>
</feature>
<dbReference type="OrthoDB" id="10665509at2759"/>
<gene>
    <name evidence="3" type="primary">109584020</name>
</gene>
<feature type="transmembrane region" description="Helical" evidence="2">
    <location>
        <begin position="666"/>
        <end position="689"/>
    </location>
</feature>
<feature type="compositionally biased region" description="Polar residues" evidence="1">
    <location>
        <begin position="43"/>
        <end position="59"/>
    </location>
</feature>